<protein>
    <submittedName>
        <fullName evidence="2">Uncharacterized protein</fullName>
    </submittedName>
</protein>
<name>A0ABQ4BFQ0_9ACTN</name>
<evidence type="ECO:0000313" key="3">
    <source>
        <dbReference type="Proteomes" id="UP000624709"/>
    </source>
</evidence>
<feature type="region of interest" description="Disordered" evidence="1">
    <location>
        <begin position="1"/>
        <end position="26"/>
    </location>
</feature>
<accession>A0ABQ4BFQ0</accession>
<gene>
    <name evidence="2" type="ORF">Apa02nite_056090</name>
</gene>
<organism evidence="2 3">
    <name type="scientific">Actinoplanes palleronii</name>
    <dbReference type="NCBI Taxonomy" id="113570"/>
    <lineage>
        <taxon>Bacteria</taxon>
        <taxon>Bacillati</taxon>
        <taxon>Actinomycetota</taxon>
        <taxon>Actinomycetes</taxon>
        <taxon>Micromonosporales</taxon>
        <taxon>Micromonosporaceae</taxon>
        <taxon>Actinoplanes</taxon>
    </lineage>
</organism>
<dbReference type="Proteomes" id="UP000624709">
    <property type="component" value="Unassembled WGS sequence"/>
</dbReference>
<evidence type="ECO:0000256" key="1">
    <source>
        <dbReference type="SAM" id="MobiDB-lite"/>
    </source>
</evidence>
<keyword evidence="3" id="KW-1185">Reference proteome</keyword>
<reference evidence="2 3" key="1">
    <citation type="submission" date="2021-01" db="EMBL/GenBank/DDBJ databases">
        <title>Whole genome shotgun sequence of Actinoplanes palleronii NBRC 14916.</title>
        <authorList>
            <person name="Komaki H."/>
            <person name="Tamura T."/>
        </authorList>
    </citation>
    <scope>NUCLEOTIDE SEQUENCE [LARGE SCALE GENOMIC DNA]</scope>
    <source>
        <strain evidence="2 3">NBRC 14916</strain>
    </source>
</reference>
<comment type="caution">
    <text evidence="2">The sequence shown here is derived from an EMBL/GenBank/DDBJ whole genome shotgun (WGS) entry which is preliminary data.</text>
</comment>
<dbReference type="EMBL" id="BOMS01000088">
    <property type="protein sequence ID" value="GIE69501.1"/>
    <property type="molecule type" value="Genomic_DNA"/>
</dbReference>
<proteinExistence type="predicted"/>
<sequence length="146" mass="16238">MAQHHGRHDNRGTRWPERQVGAERSRSARVLGRPAILGPDGAPVRGLRTKALEPFVYLVLNRDGAALGDIMEALWRDITLQRATDRLEDVDAIHDRLERLRGALAEAGLPARSDTEQFAADLLRRAPATCGDRPCRRRTSGLSRMA</sequence>
<feature type="compositionally biased region" description="Basic and acidic residues" evidence="1">
    <location>
        <begin position="9"/>
        <end position="26"/>
    </location>
</feature>
<evidence type="ECO:0000313" key="2">
    <source>
        <dbReference type="EMBL" id="GIE69501.1"/>
    </source>
</evidence>